<dbReference type="Pfam" id="PF23375">
    <property type="entry name" value="DUF7094"/>
    <property type="match status" value="1"/>
</dbReference>
<evidence type="ECO:0000313" key="6">
    <source>
        <dbReference type="Proteomes" id="UP001595921"/>
    </source>
</evidence>
<feature type="region of interest" description="Disordered" evidence="1">
    <location>
        <begin position="434"/>
        <end position="525"/>
    </location>
</feature>
<dbReference type="EMBL" id="JBHSDS010000008">
    <property type="protein sequence ID" value="MFC4359553.1"/>
    <property type="molecule type" value="Genomic_DNA"/>
</dbReference>
<proteinExistence type="predicted"/>
<feature type="domain" description="DUF7094" evidence="3">
    <location>
        <begin position="232"/>
        <end position="339"/>
    </location>
</feature>
<dbReference type="InterPro" id="IPR055522">
    <property type="entry name" value="DUF7096"/>
</dbReference>
<evidence type="ECO:0000259" key="4">
    <source>
        <dbReference type="Pfam" id="PF23379"/>
    </source>
</evidence>
<organism evidence="5 6">
    <name type="scientific">Halobium salinum</name>
    <dbReference type="NCBI Taxonomy" id="1364940"/>
    <lineage>
        <taxon>Archaea</taxon>
        <taxon>Methanobacteriati</taxon>
        <taxon>Methanobacteriota</taxon>
        <taxon>Stenosarchaea group</taxon>
        <taxon>Halobacteria</taxon>
        <taxon>Halobacteriales</taxon>
        <taxon>Haloferacaceae</taxon>
        <taxon>Halobium</taxon>
    </lineage>
</organism>
<dbReference type="AlphaFoldDB" id="A0ABD5PFN7"/>
<feature type="domain" description="Fibronectin-III type-like" evidence="2">
    <location>
        <begin position="345"/>
        <end position="422"/>
    </location>
</feature>
<protein>
    <submittedName>
        <fullName evidence="5">Uncharacterized protein</fullName>
    </submittedName>
</protein>
<dbReference type="Proteomes" id="UP001595921">
    <property type="component" value="Unassembled WGS sequence"/>
</dbReference>
<evidence type="ECO:0000256" key="1">
    <source>
        <dbReference type="SAM" id="MobiDB-lite"/>
    </source>
</evidence>
<feature type="compositionally biased region" description="Low complexity" evidence="1">
    <location>
        <begin position="468"/>
        <end position="490"/>
    </location>
</feature>
<dbReference type="InterPro" id="IPR055520">
    <property type="entry name" value="DUF7094"/>
</dbReference>
<dbReference type="InterPro" id="IPR056397">
    <property type="entry name" value="Fn3_arc"/>
</dbReference>
<dbReference type="RefSeq" id="WP_267621641.1">
    <property type="nucleotide sequence ID" value="NZ_JAODIW010000006.1"/>
</dbReference>
<accession>A0ABD5PFN7</accession>
<dbReference type="Pfam" id="PF23374">
    <property type="entry name" value="Fn3_arc"/>
    <property type="match status" value="1"/>
</dbReference>
<dbReference type="Pfam" id="PF23379">
    <property type="entry name" value="DUF7096"/>
    <property type="match status" value="1"/>
</dbReference>
<evidence type="ECO:0000259" key="2">
    <source>
        <dbReference type="Pfam" id="PF23374"/>
    </source>
</evidence>
<evidence type="ECO:0000259" key="3">
    <source>
        <dbReference type="Pfam" id="PF23375"/>
    </source>
</evidence>
<keyword evidence="6" id="KW-1185">Reference proteome</keyword>
<feature type="compositionally biased region" description="Low complexity" evidence="1">
    <location>
        <begin position="502"/>
        <end position="525"/>
    </location>
</feature>
<comment type="caution">
    <text evidence="5">The sequence shown here is derived from an EMBL/GenBank/DDBJ whole genome shotgun (WGS) entry which is preliminary data.</text>
</comment>
<feature type="domain" description="DUF7096" evidence="4">
    <location>
        <begin position="3"/>
        <end position="226"/>
    </location>
</feature>
<gene>
    <name evidence="5" type="ORF">ACFO0N_16545</name>
</gene>
<evidence type="ECO:0000313" key="5">
    <source>
        <dbReference type="EMBL" id="MFC4359553.1"/>
    </source>
</evidence>
<name>A0ABD5PFN7_9EURY</name>
<sequence>MKPLPALLAVALLLASVAGVAVPASGGESDVSVAPSTETAVGSDAESFADTGHPVDAPRAALTTLEQSEAFTNVLTVGEPRRANATRSKSNLSAALSLRAEGLESELDRRSVREKLARMNDTDRKQRYIRHAIVELEIRSEELRAEEQAAYRLHNEERISTRQLLVRLARVDRRAERLSKNATMFAAAAEDVEGLSVNSEIGVLRLELRTLRGPVRDRVDQALRGDAPPTRVYAQTADDGVVLAAVVDGEYVREVYDGTRRGGGDSRIPVDRIGEVLQDGYPLIYDRANGMFSTLQDQRQASPTFGAEMEYANGRVLAYIDRSSARVFREVQTVQLNQSPPTEPRTVTQSNLELTVYPSYSGGPMLVEVADARTGEPVRANVTFTTGDGSTRLIGEADARGRLWAVMPNESVRVRTIHPSRSYEIASVMVSPADPRKVRADDNTTAPDENESGADPNASGGPASTSVGTTAPTALSPSTSLTPSTTGSLATRERFATRTSPATATVSAGRTAAASSAALPAGVTP</sequence>
<reference evidence="5 6" key="1">
    <citation type="journal article" date="2019" name="Int. J. Syst. Evol. Microbiol.">
        <title>The Global Catalogue of Microorganisms (GCM) 10K type strain sequencing project: providing services to taxonomists for standard genome sequencing and annotation.</title>
        <authorList>
            <consortium name="The Broad Institute Genomics Platform"/>
            <consortium name="The Broad Institute Genome Sequencing Center for Infectious Disease"/>
            <person name="Wu L."/>
            <person name="Ma J."/>
        </authorList>
    </citation>
    <scope>NUCLEOTIDE SEQUENCE [LARGE SCALE GENOMIC DNA]</scope>
    <source>
        <strain evidence="5 6">CGMCC 1.12553</strain>
    </source>
</reference>